<dbReference type="AlphaFoldDB" id="A0A7W3LY08"/>
<evidence type="ECO:0000259" key="2">
    <source>
        <dbReference type="Pfam" id="PF03435"/>
    </source>
</evidence>
<organism evidence="3 4">
    <name type="scientific">Actinomadura namibiensis</name>
    <dbReference type="NCBI Taxonomy" id="182080"/>
    <lineage>
        <taxon>Bacteria</taxon>
        <taxon>Bacillati</taxon>
        <taxon>Actinomycetota</taxon>
        <taxon>Actinomycetes</taxon>
        <taxon>Streptosporangiales</taxon>
        <taxon>Thermomonosporaceae</taxon>
        <taxon>Actinomadura</taxon>
    </lineage>
</organism>
<name>A0A7W3LY08_ACTNM</name>
<comment type="caution">
    <text evidence="3">The sequence shown here is derived from an EMBL/GenBank/DDBJ whole genome shotgun (WGS) entry which is preliminary data.</text>
</comment>
<gene>
    <name evidence="3" type="ORF">HNR61_008102</name>
</gene>
<protein>
    <submittedName>
        <fullName evidence="3">Saccharopine dehydrogenase-like NADP-dependent oxidoreductase</fullName>
    </submittedName>
</protein>
<evidence type="ECO:0000313" key="3">
    <source>
        <dbReference type="EMBL" id="MBA8956420.1"/>
    </source>
</evidence>
<dbReference type="SUPFAM" id="SSF51735">
    <property type="entry name" value="NAD(P)-binding Rossmann-fold domains"/>
    <property type="match status" value="1"/>
</dbReference>
<dbReference type="Pfam" id="PF03435">
    <property type="entry name" value="Sacchrp_dh_NADP"/>
    <property type="match status" value="1"/>
</dbReference>
<evidence type="ECO:0000313" key="4">
    <source>
        <dbReference type="Proteomes" id="UP000572680"/>
    </source>
</evidence>
<dbReference type="RefSeq" id="WP_182848330.1">
    <property type="nucleotide sequence ID" value="NZ_BAAALP010000048.1"/>
</dbReference>
<dbReference type="Gene3D" id="3.40.50.720">
    <property type="entry name" value="NAD(P)-binding Rossmann-like Domain"/>
    <property type="match status" value="2"/>
</dbReference>
<dbReference type="PANTHER" id="PTHR43796">
    <property type="entry name" value="CARBOXYNORSPERMIDINE SYNTHASE"/>
    <property type="match status" value="1"/>
</dbReference>
<dbReference type="Proteomes" id="UP000572680">
    <property type="component" value="Unassembled WGS sequence"/>
</dbReference>
<dbReference type="PANTHER" id="PTHR43796:SF2">
    <property type="entry name" value="CARBOXYNORSPERMIDINE SYNTHASE"/>
    <property type="match status" value="1"/>
</dbReference>
<feature type="region of interest" description="Disordered" evidence="1">
    <location>
        <begin position="384"/>
        <end position="418"/>
    </location>
</feature>
<reference evidence="3 4" key="1">
    <citation type="submission" date="2020-08" db="EMBL/GenBank/DDBJ databases">
        <title>Genomic Encyclopedia of Type Strains, Phase IV (KMG-IV): sequencing the most valuable type-strain genomes for metagenomic binning, comparative biology and taxonomic classification.</title>
        <authorList>
            <person name="Goeker M."/>
        </authorList>
    </citation>
    <scope>NUCLEOTIDE SEQUENCE [LARGE SCALE GENOMIC DNA]</scope>
    <source>
        <strain evidence="3 4">DSM 44197</strain>
    </source>
</reference>
<dbReference type="EMBL" id="JACJIA010000015">
    <property type="protein sequence ID" value="MBA8956420.1"/>
    <property type="molecule type" value="Genomic_DNA"/>
</dbReference>
<dbReference type="InterPro" id="IPR005097">
    <property type="entry name" value="Sacchrp_dh_NADP-bd"/>
</dbReference>
<feature type="compositionally biased region" description="Basic residues" evidence="1">
    <location>
        <begin position="407"/>
        <end position="418"/>
    </location>
</feature>
<dbReference type="Gene3D" id="3.30.360.10">
    <property type="entry name" value="Dihydrodipicolinate Reductase, domain 2"/>
    <property type="match status" value="1"/>
</dbReference>
<dbReference type="InterPro" id="IPR036291">
    <property type="entry name" value="NAD(P)-bd_dom_sf"/>
</dbReference>
<sequence length="418" mass="43478">MRVLALGGAGAMGAVAVREAVRLPRVSRVVVADRDPAAAEAVARRWAGGRVPLRPLRVDVTDADALRAALADADVVLNTVGPYYRFGARVLTAAIETGTHYLDVCDDWEPTLRMLEADGAARAAGVRAVVGMGASPGVSNLLAARAARDLDAVHDLYTAWPVDVPHAGTEDEALLLTPDGRPGAAAVHWMEQISGTVAVIEDGSPARRPPLRPVTLALPGGRSGTAYTVGHPEPVTLHRALRPTGDAACLMVVTPGTLAYLDVLRRDIDAGRLTGHTAAADLARPSAARALRSWPRSAALRGPGTLPPFFAVATGIRDGRPRTVLARFADLADAAFPGDMAEATGVPLALGLAQVLDGTAAGPGVHPPETAFDPDRLLAELARRQGPGGAVAVEHAAPARAPSRLRPGGRRPGPRRRR</sequence>
<feature type="domain" description="Saccharopine dehydrogenase NADP binding" evidence="2">
    <location>
        <begin position="4"/>
        <end position="129"/>
    </location>
</feature>
<keyword evidence="4" id="KW-1185">Reference proteome</keyword>
<evidence type="ECO:0000256" key="1">
    <source>
        <dbReference type="SAM" id="MobiDB-lite"/>
    </source>
</evidence>
<feature type="compositionally biased region" description="Low complexity" evidence="1">
    <location>
        <begin position="390"/>
        <end position="406"/>
    </location>
</feature>
<proteinExistence type="predicted"/>
<accession>A0A7W3LY08</accession>